<dbReference type="Proteomes" id="UP000033999">
    <property type="component" value="Unassembled WGS sequence"/>
</dbReference>
<dbReference type="Gene3D" id="2.40.300.10">
    <property type="entry name" value="Head decoration protein D"/>
    <property type="match status" value="1"/>
</dbReference>
<organism evidence="2 3">
    <name type="scientific">Candidatus Magasanikbacteria bacterium GW2011_GWA2_45_39</name>
    <dbReference type="NCBI Taxonomy" id="1619041"/>
    <lineage>
        <taxon>Bacteria</taxon>
        <taxon>Candidatus Magasanikiibacteriota</taxon>
    </lineage>
</organism>
<reference evidence="2 3" key="1">
    <citation type="journal article" date="2015" name="Nature">
        <title>rRNA introns, odd ribosomes, and small enigmatic genomes across a large radiation of phyla.</title>
        <authorList>
            <person name="Brown C.T."/>
            <person name="Hug L.A."/>
            <person name="Thomas B.C."/>
            <person name="Sharon I."/>
            <person name="Castelle C.J."/>
            <person name="Singh A."/>
            <person name="Wilkins M.J."/>
            <person name="Williams K.H."/>
            <person name="Banfield J.F."/>
        </authorList>
    </citation>
    <scope>NUCLEOTIDE SEQUENCE [LARGE SCALE GENOMIC DNA]</scope>
</reference>
<dbReference type="EMBL" id="LCKX01000010">
    <property type="protein sequence ID" value="KKU07507.1"/>
    <property type="molecule type" value="Genomic_DNA"/>
</dbReference>
<feature type="compositionally biased region" description="Basic and acidic residues" evidence="1">
    <location>
        <begin position="455"/>
        <end position="473"/>
    </location>
</feature>
<gene>
    <name evidence="2" type="ORF">UX10_C0010G0024</name>
</gene>
<name>A0A0G1MHF3_9BACT</name>
<evidence type="ECO:0008006" key="4">
    <source>
        <dbReference type="Google" id="ProtNLM"/>
    </source>
</evidence>
<dbReference type="AlphaFoldDB" id="A0A0G1MHF3"/>
<sequence>GAFGQTPMFTLKYMNDITNLNIPNKPILFQMATGTQAIMEFSFSTSTASWGAGVSTSQVSTNTITSYVTDVDGAAGFAFDTKSGSASGLTQTGTAPLETRLLAAFQNNGATKVAIAAGGNIYASGFFASGTTSYADFAEYVKLSDDQSAEAGDVLVVDTNNGNHFRKSEVAYSKNVAGVISDSAIFIAGSFGENRVALGLAGLVRTKVTTENGPIAVGDYLVTASKSGYAMKYDPESGEAASLVGMALESLTSGEGRIIVMINKGYVSGSVAAKATTLSVVADSKGNLVQTGNLDMAGQSIINIAGLKSKNGTWSIDSSGNLVAKNIKADKVQTKELVIEKDQQDNKSTIGSAVIKSGQTYIDISNDGVKQDSKIFVTFRGNPNSFWWISNQQNGKFTISLSSQAAQDITFDYWLVNTADASSDNTSAQDQSASQQSVASTVSTPAEPTQSTPKTSEEQKTEKTEVKQPEEVKTPSLEPVTEKEVETPVAEPVGTGSTSN</sequence>
<feature type="region of interest" description="Disordered" evidence="1">
    <location>
        <begin position="423"/>
        <end position="500"/>
    </location>
</feature>
<evidence type="ECO:0000256" key="1">
    <source>
        <dbReference type="SAM" id="MobiDB-lite"/>
    </source>
</evidence>
<feature type="compositionally biased region" description="Low complexity" evidence="1">
    <location>
        <begin position="423"/>
        <end position="444"/>
    </location>
</feature>
<proteinExistence type="predicted"/>
<protein>
    <recommendedName>
        <fullName evidence="4">FG-GAP repeat protein</fullName>
    </recommendedName>
</protein>
<evidence type="ECO:0000313" key="3">
    <source>
        <dbReference type="Proteomes" id="UP000033999"/>
    </source>
</evidence>
<comment type="caution">
    <text evidence="2">The sequence shown here is derived from an EMBL/GenBank/DDBJ whole genome shotgun (WGS) entry which is preliminary data.</text>
</comment>
<evidence type="ECO:0000313" key="2">
    <source>
        <dbReference type="EMBL" id="KKU07507.1"/>
    </source>
</evidence>
<accession>A0A0G1MHF3</accession>
<feature type="non-terminal residue" evidence="2">
    <location>
        <position position="1"/>
    </location>
</feature>